<gene>
    <name evidence="2" type="ORF">UU24_C0008G0006</name>
</gene>
<dbReference type="Proteomes" id="UP000034749">
    <property type="component" value="Unassembled WGS sequence"/>
</dbReference>
<dbReference type="AlphaFoldDB" id="A0A0G0TR22"/>
<comment type="caution">
    <text evidence="2">The sequence shown here is derived from an EMBL/GenBank/DDBJ whole genome shotgun (WGS) entry which is preliminary data.</text>
</comment>
<feature type="transmembrane region" description="Helical" evidence="1">
    <location>
        <begin position="5"/>
        <end position="22"/>
    </location>
</feature>
<proteinExistence type="predicted"/>
<keyword evidence="1" id="KW-0812">Transmembrane</keyword>
<reference evidence="2 3" key="1">
    <citation type="journal article" date="2015" name="Nature">
        <title>rRNA introns, odd ribosomes, and small enigmatic genomes across a large radiation of phyla.</title>
        <authorList>
            <person name="Brown C.T."/>
            <person name="Hug L.A."/>
            <person name="Thomas B.C."/>
            <person name="Sharon I."/>
            <person name="Castelle C.J."/>
            <person name="Singh A."/>
            <person name="Wilkins M.J."/>
            <person name="Williams K.H."/>
            <person name="Banfield J.F."/>
        </authorList>
    </citation>
    <scope>NUCLEOTIDE SEQUENCE [LARGE SCALE GENOMIC DNA]</scope>
</reference>
<accession>A0A0G0TR22</accession>
<evidence type="ECO:0000313" key="2">
    <source>
        <dbReference type="EMBL" id="KKR79443.1"/>
    </source>
</evidence>
<sequence>MLKARIFLILGIWVAVLPYLGFPSTLKSILFSVTGLVFIYLSFIIYKDSKNIKKGKKTFDNFSENIDFLKKEITSE</sequence>
<evidence type="ECO:0000256" key="1">
    <source>
        <dbReference type="SAM" id="Phobius"/>
    </source>
</evidence>
<evidence type="ECO:0000313" key="3">
    <source>
        <dbReference type="Proteomes" id="UP000034749"/>
    </source>
</evidence>
<keyword evidence="1" id="KW-0472">Membrane</keyword>
<organism evidence="2 3">
    <name type="scientific">Candidatus Nomurabacteria bacterium GW2011_GWA2_40_9</name>
    <dbReference type="NCBI Taxonomy" id="1618734"/>
    <lineage>
        <taxon>Bacteria</taxon>
        <taxon>Candidatus Nomuraibacteriota</taxon>
    </lineage>
</organism>
<keyword evidence="1" id="KW-1133">Transmembrane helix</keyword>
<protein>
    <submittedName>
        <fullName evidence="2">Uncharacterized protein</fullName>
    </submittedName>
</protein>
<dbReference type="EMBL" id="LBZW01000008">
    <property type="protein sequence ID" value="KKR79443.1"/>
    <property type="molecule type" value="Genomic_DNA"/>
</dbReference>
<feature type="transmembrane region" description="Helical" evidence="1">
    <location>
        <begin position="28"/>
        <end position="46"/>
    </location>
</feature>
<name>A0A0G0TR22_9BACT</name>